<dbReference type="GO" id="GO:1901336">
    <property type="term" value="P:lactone biosynthetic process"/>
    <property type="evidence" value="ECO:0007669"/>
    <property type="project" value="UniProtKB-ARBA"/>
</dbReference>
<dbReference type="OrthoDB" id="329835at2759"/>
<dbReference type="STRING" id="857340.A0A086T0I9"/>
<dbReference type="GO" id="GO:0008270">
    <property type="term" value="F:zinc ion binding"/>
    <property type="evidence" value="ECO:0007669"/>
    <property type="project" value="InterPro"/>
</dbReference>
<dbReference type="InterPro" id="IPR016036">
    <property type="entry name" value="Malonyl_transacylase_ACP-bd"/>
</dbReference>
<dbReference type="InterPro" id="IPR020843">
    <property type="entry name" value="ER"/>
</dbReference>
<keyword evidence="5" id="KW-0560">Oxidoreductase</keyword>
<dbReference type="Pfam" id="PF13602">
    <property type="entry name" value="ADH_zinc_N_2"/>
    <property type="match status" value="1"/>
</dbReference>
<dbReference type="Gene3D" id="3.40.366.10">
    <property type="entry name" value="Malonyl-Coenzyme A Acyl Carrier Protein, domain 2"/>
    <property type="match status" value="1"/>
</dbReference>
<dbReference type="SUPFAM" id="SSF50129">
    <property type="entry name" value="GroES-like"/>
    <property type="match status" value="1"/>
</dbReference>
<dbReference type="PROSITE" id="PS01162">
    <property type="entry name" value="QOR_ZETA_CRYSTAL"/>
    <property type="match status" value="1"/>
</dbReference>
<dbReference type="InterPro" id="IPR020841">
    <property type="entry name" value="PKS_Beta-ketoAc_synthase_dom"/>
</dbReference>
<dbReference type="GO" id="GO:0004312">
    <property type="term" value="F:fatty acid synthase activity"/>
    <property type="evidence" value="ECO:0007669"/>
    <property type="project" value="TreeGrafter"/>
</dbReference>
<dbReference type="Proteomes" id="UP000029964">
    <property type="component" value="Unassembled WGS sequence"/>
</dbReference>
<dbReference type="Pfam" id="PF00109">
    <property type="entry name" value="ketoacyl-synt"/>
    <property type="match status" value="1"/>
</dbReference>
<dbReference type="SMART" id="SM00829">
    <property type="entry name" value="PKS_ER"/>
    <property type="match status" value="1"/>
</dbReference>
<dbReference type="InterPro" id="IPR049552">
    <property type="entry name" value="PKS_DH_N"/>
</dbReference>
<dbReference type="PROSITE" id="PS00606">
    <property type="entry name" value="KS3_1"/>
    <property type="match status" value="1"/>
</dbReference>
<dbReference type="Gene3D" id="3.40.50.720">
    <property type="entry name" value="NAD(P)-binding Rossmann-like Domain"/>
    <property type="match status" value="1"/>
</dbReference>
<evidence type="ECO:0000256" key="4">
    <source>
        <dbReference type="ARBA" id="ARBA00022857"/>
    </source>
</evidence>
<evidence type="ECO:0000259" key="12">
    <source>
        <dbReference type="PROSITE" id="PS52019"/>
    </source>
</evidence>
<dbReference type="Pfam" id="PF08659">
    <property type="entry name" value="KR"/>
    <property type="match status" value="1"/>
</dbReference>
<evidence type="ECO:0000256" key="7">
    <source>
        <dbReference type="ARBA" id="ARBA00023315"/>
    </source>
</evidence>
<keyword evidence="1" id="KW-0596">Phosphopantetheine</keyword>
<dbReference type="SUPFAM" id="SSF47336">
    <property type="entry name" value="ACP-like"/>
    <property type="match status" value="1"/>
</dbReference>
<dbReference type="SUPFAM" id="SSF51735">
    <property type="entry name" value="NAD(P)-binding Rossmann-fold domains"/>
    <property type="match status" value="2"/>
</dbReference>
<dbReference type="Pfam" id="PF14765">
    <property type="entry name" value="PS-DH"/>
    <property type="match status" value="1"/>
</dbReference>
<organism evidence="13 14">
    <name type="scientific">Hapsidospora chrysogenum (strain ATCC 11550 / CBS 779.69 / DSM 880 / IAM 14645 / JCM 23072 / IMI 49137)</name>
    <name type="common">Acremonium chrysogenum</name>
    <dbReference type="NCBI Taxonomy" id="857340"/>
    <lineage>
        <taxon>Eukaryota</taxon>
        <taxon>Fungi</taxon>
        <taxon>Dikarya</taxon>
        <taxon>Ascomycota</taxon>
        <taxon>Pezizomycotina</taxon>
        <taxon>Sordariomycetes</taxon>
        <taxon>Hypocreomycetidae</taxon>
        <taxon>Hypocreales</taxon>
        <taxon>Bionectriaceae</taxon>
        <taxon>Hapsidospora</taxon>
    </lineage>
</organism>
<dbReference type="InterPro" id="IPR014043">
    <property type="entry name" value="Acyl_transferase_dom"/>
</dbReference>
<reference evidence="14" key="1">
    <citation type="journal article" date="2014" name="Genome Announc.">
        <title>Genome sequence and annotation of Acremonium chrysogenum, producer of the beta-lactam antibiotic cephalosporin C.</title>
        <authorList>
            <person name="Terfehr D."/>
            <person name="Dahlmann T.A."/>
            <person name="Specht T."/>
            <person name="Zadra I."/>
            <person name="Kuernsteiner H."/>
            <person name="Kueck U."/>
        </authorList>
    </citation>
    <scope>NUCLEOTIDE SEQUENCE [LARGE SCALE GENOMIC DNA]</scope>
    <source>
        <strain evidence="14">ATCC 11550 / CBS 779.69 / DSM 880 / IAM 14645 / JCM 23072 / IMI 49137</strain>
    </source>
</reference>
<dbReference type="Gene3D" id="1.10.1200.10">
    <property type="entry name" value="ACP-like"/>
    <property type="match status" value="1"/>
</dbReference>
<dbReference type="HOGENOM" id="CLU_000022_31_1_1"/>
<dbReference type="InterPro" id="IPR001227">
    <property type="entry name" value="Ac_transferase_dom_sf"/>
</dbReference>
<dbReference type="Pfam" id="PF23114">
    <property type="entry name" value="NAD-bd_HRPKS_sdrA"/>
    <property type="match status" value="1"/>
</dbReference>
<dbReference type="SMART" id="SM00827">
    <property type="entry name" value="PKS_AT"/>
    <property type="match status" value="1"/>
</dbReference>
<evidence type="ECO:0000256" key="3">
    <source>
        <dbReference type="ARBA" id="ARBA00022679"/>
    </source>
</evidence>
<keyword evidence="2" id="KW-0597">Phosphoprotein</keyword>
<dbReference type="PANTHER" id="PTHR43775">
    <property type="entry name" value="FATTY ACID SYNTHASE"/>
    <property type="match status" value="1"/>
</dbReference>
<feature type="active site" description="Proton donor; for dehydratase activity" evidence="8">
    <location>
        <position position="1190"/>
    </location>
</feature>
<evidence type="ECO:0000313" key="14">
    <source>
        <dbReference type="Proteomes" id="UP000029964"/>
    </source>
</evidence>
<dbReference type="InterPro" id="IPR013154">
    <property type="entry name" value="ADH-like_N"/>
</dbReference>
<feature type="region of interest" description="Disordered" evidence="9">
    <location>
        <begin position="475"/>
        <end position="498"/>
    </location>
</feature>
<keyword evidence="4" id="KW-0521">NADP</keyword>
<dbReference type="InterPro" id="IPR009081">
    <property type="entry name" value="PP-bd_ACP"/>
</dbReference>
<dbReference type="SMART" id="SM00825">
    <property type="entry name" value="PKS_KS"/>
    <property type="match status" value="1"/>
</dbReference>
<name>A0A086T0I9_HAPC1</name>
<dbReference type="PANTHER" id="PTHR43775:SF50">
    <property type="entry name" value="HIGHLY REDUCING POLYKETIDE SYNTHASE SRDA"/>
    <property type="match status" value="1"/>
</dbReference>
<dbReference type="CDD" id="cd00833">
    <property type="entry name" value="PKS"/>
    <property type="match status" value="1"/>
</dbReference>
<evidence type="ECO:0000256" key="1">
    <source>
        <dbReference type="ARBA" id="ARBA00022450"/>
    </source>
</evidence>
<accession>A0A086T0I9</accession>
<keyword evidence="14" id="KW-1185">Reference proteome</keyword>
<sequence length="2413" mass="259632">MVSQQQGSRPSRRDPIAITGIGCRLPGGVSNPSQLWEFLAQGRSAAGKLPESRFNAASYHGGPDQPSTAKALGGYFLAHDIRRFDNQFFGINNREASAMDPQQRNLLEVVFESFESAGVSLDEVSGANVGCYVASFTTDFIAMQTKDVESMCRFSLPGMGTTILANRISHAFNLRGPSCVIDTACSSSLYALHAACAALLAGECDAAVVAGVNLVQSPELHVAMSQAGVLSSSSTCRTFDASADGYGRADGINAIFIKRLDDAVHDGDPIRAIIRSTAVNSNGRSPGLMQPTPDGQEAVIRKAYSLARLNPSETPYVETHGTGTSVGDPIEVEALSRVFRKAERCGPTLVGSVKTNLGHGEAASGLTSVIKTVLALEKGLIPATVGLRQLNPKIKAAEWGIDVVRHTTPFPTWTCHGQQPRRVSVNSFGYGGANAHGIFEAADTDLETTKAFVKHDISIPLAIVNGANGINGNDSPNGHTYFNGSAPDGPLDSSTTHMQPRLLPFSAHKLPSLHGRVEGLQKLDLSHISITDLAYTLGQRRSHLPLRGYIITKGASLPEDVSVDNLRVPGDGTATALADAKFALVFTGQGAQWAGMARELMQFSTFARTIHELDDHLSSLPWEHAPKWKLYDVLMDASHNSPINQAEFAQPATTAVQVAIVNLLRSWSIKPHGTVGHSSGEIAAAYAAGLISAREAVLVSYYRGFVVSQSAMAGAMAAVGLGPEATNTWISKLGLDQQIKVACINSPESVTVSGDSDGIDAMATALKDEGIFIRQLRTNGKAYHSHHMAAIGARYEELLRQACDWEVDDISALKAVHASAPTRMSSTVTCLEVGRKQVRTPSYWRMNLESPVRFSEGLAGLADMVPGMVLVEVGPHAALKMPVTQTLGTTTPYFATLQRGKDSVVSLLSLLGDLYTRGFPLDFSALNKSYADHCAAAPKVLCDLPTYPWHYEDILWQESRVSLEGRSRRHPRHELLGSEVPGGSRAMLSWRNNLQLDNVPWLRDHQLGETVVFPAAAYMAMGVEALIQTLPVDTPLSAKSIVLGQLDLRKALALSDEESIELYTELRPQGLSNVSESSAWWEFQVSSISGDVSAIHAKGSIRFESRDLTTTGLPSPPRGARLDPQSKRLWYESFSKAGLGFGPAFQLMDEIYTPDPRGPMYAETRTASLTPRVEGSQSKPRYIVHPTLLDSLFQAGLVAGTGGFVNAMTDKVPTRIGKARIHLSGFENQVRGGAIRSTSRVTGFSSACLNTALFDDQGQLLVHFQDADMTTFCGNNKMEARHPLFRVNWKPDIDKIKSDDALTRALDRTLSLTRLGCLGPRAYMLAALELAVHKNPDAHILCLSPDRVLIVSALLEVLESTSQYRRFNTFSLGRFTSNGELEVSEMRNLAMPLGLDSLEYRKPSPNEQYGITILSDDMTALHRLGGNTSVDTLFIRGGTASELNGVGPAQVLSIISASGIKTGTVQLIRKTTAVEEQAAPAYKSIIHVCGSPAHSADAALKDHLGRVFDAPIEQKALRDLTSSSIPDRTLVVSTVELEAPVLAGADQDDFDAIKQVVGQASHIVWVTGSGVQAGFDPTLSLFPGLARAIMIEQPATKIFSLELDPQSDPASMAWDVAAIVDQTKSPFADYEYIKGDCGLMMSRTAPDEPMNERFRQRQNAVATVRPLAEAGTASLSLEKAGQLSTAQFVEREPQDVATLPAGDVVVKVQYLGLNAKDVYALAGRIPTTDASCSLECTGEVVATGSGVKDLATGDKVAVLCPGHFSTYETVPSWTCVKLREGEDMRAMAAVLVVFVTAIYALHHRAHLQPGESILIHSAAGGVGIAAIQIAKLIGAEIYATVGTHDKKHYLVDKFGLREDRIFNSRDPAFASAVMAATDGWGVDVILNSLTGELLHESWDCLAEFGRFVEIGKRDILDAGRLDMGVLSRSTTFTAFDLSQLIESKSPAHHRLLHSMAEQAVELVRAGSVEPPGPLSVFNVSDAASAFNHFNSTKRMGKIVISFEDQTQLVPVVPLKYSTVLDPHKSYLLVGCLGGLGRSVSKWMLGRGARNFVFIGRTGIQRPAAKRLVDDLERGGARCVVVTGDVVNYKDVEMAIKAAPTPLGGVVQGAMGLNEAIFKYMSRESWITGTQAKVRGTWNLHKALSALGKEADLDFFAMTSSISGKVGTATEGNYCAANNFLDVFARYRRSLGLKAVALGLGMISEVGYLHENPHIEDLLLRKGIRPITEDELLQIFDLGLSRPPTSAVPDDLLTHPHILSGLELTGLMSHHKQGYEGYWQFLDDARFSDLTCSLKRNGAGAVSSSGSQSATSSDISQAIASGDHESLVAAVVDVVARKMSNLILLPLDKLDVRTSLSDFGMDSMLAAELRQYIFGATGADVTFLTIMDKKVNIQTLAEIIAKKLLAEKGVNGGS</sequence>
<dbReference type="Gene3D" id="3.90.180.10">
    <property type="entry name" value="Medium-chain alcohol dehydrogenases, catalytic domain"/>
    <property type="match status" value="1"/>
</dbReference>
<evidence type="ECO:0000256" key="5">
    <source>
        <dbReference type="ARBA" id="ARBA00023002"/>
    </source>
</evidence>
<dbReference type="InterPro" id="IPR036736">
    <property type="entry name" value="ACP-like_sf"/>
</dbReference>
<keyword evidence="6" id="KW-0511">Multifunctional enzyme</keyword>
<feature type="domain" description="Carrier" evidence="10">
    <location>
        <begin position="2325"/>
        <end position="2403"/>
    </location>
</feature>
<evidence type="ECO:0000256" key="8">
    <source>
        <dbReference type="PROSITE-ProRule" id="PRU01363"/>
    </source>
</evidence>
<feature type="domain" description="PKS/mFAS DH" evidence="12">
    <location>
        <begin position="973"/>
        <end position="1278"/>
    </location>
</feature>
<dbReference type="GO" id="GO:0044550">
    <property type="term" value="P:secondary metabolite biosynthetic process"/>
    <property type="evidence" value="ECO:0007669"/>
    <property type="project" value="TreeGrafter"/>
</dbReference>
<dbReference type="InterPro" id="IPR018201">
    <property type="entry name" value="Ketoacyl_synth_AS"/>
</dbReference>
<dbReference type="Pfam" id="PF02801">
    <property type="entry name" value="Ketoacyl-synt_C"/>
    <property type="match status" value="1"/>
</dbReference>
<comment type="caution">
    <text evidence="13">The sequence shown here is derived from an EMBL/GenBank/DDBJ whole genome shotgun (WGS) entry which is preliminary data.</text>
</comment>
<dbReference type="PROSITE" id="PS52019">
    <property type="entry name" value="PKS_MFAS_DH"/>
    <property type="match status" value="1"/>
</dbReference>
<feature type="domain" description="Ketosynthase family 3 (KS3)" evidence="11">
    <location>
        <begin position="13"/>
        <end position="441"/>
    </location>
</feature>
<dbReference type="InterPro" id="IPR050091">
    <property type="entry name" value="PKS_NRPS_Biosynth_Enz"/>
</dbReference>
<dbReference type="FunFam" id="3.40.50.720:FF:000209">
    <property type="entry name" value="Polyketide synthase Pks12"/>
    <property type="match status" value="1"/>
</dbReference>
<dbReference type="InterPro" id="IPR016039">
    <property type="entry name" value="Thiolase-like"/>
</dbReference>
<dbReference type="InterPro" id="IPR016035">
    <property type="entry name" value="Acyl_Trfase/lysoPLipase"/>
</dbReference>
<dbReference type="SUPFAM" id="SSF55048">
    <property type="entry name" value="Probable ACP-binding domain of malonyl-CoA ACP transacylase"/>
    <property type="match status" value="1"/>
</dbReference>
<dbReference type="GO" id="GO:0016491">
    <property type="term" value="F:oxidoreductase activity"/>
    <property type="evidence" value="ECO:0007669"/>
    <property type="project" value="UniProtKB-KW"/>
</dbReference>
<dbReference type="Pfam" id="PF00698">
    <property type="entry name" value="Acyl_transf_1"/>
    <property type="match status" value="1"/>
</dbReference>
<evidence type="ECO:0000313" key="13">
    <source>
        <dbReference type="EMBL" id="KFH42871.1"/>
    </source>
</evidence>
<dbReference type="InterPro" id="IPR011032">
    <property type="entry name" value="GroES-like_sf"/>
</dbReference>
<dbReference type="InterPro" id="IPR049551">
    <property type="entry name" value="PKS_DH_C"/>
</dbReference>
<dbReference type="Pfam" id="PF08240">
    <property type="entry name" value="ADH_N"/>
    <property type="match status" value="1"/>
</dbReference>
<gene>
    <name evidence="13" type="ORF">ACRE_064100</name>
</gene>
<dbReference type="InterPro" id="IPR056501">
    <property type="entry name" value="NAD-bd_HRPKS_sdrA"/>
</dbReference>
<evidence type="ECO:0000256" key="2">
    <source>
        <dbReference type="ARBA" id="ARBA00022553"/>
    </source>
</evidence>
<dbReference type="Pfam" id="PF21089">
    <property type="entry name" value="PKS_DH_N"/>
    <property type="match status" value="1"/>
</dbReference>
<protein>
    <submittedName>
        <fullName evidence="13">Nonribosomal peptide synthetase-like protein</fullName>
    </submittedName>
</protein>
<dbReference type="GO" id="GO:0004315">
    <property type="term" value="F:3-oxoacyl-[acyl-carrier-protein] synthase activity"/>
    <property type="evidence" value="ECO:0007669"/>
    <property type="project" value="InterPro"/>
</dbReference>
<dbReference type="SUPFAM" id="SSF53901">
    <property type="entry name" value="Thiolase-like"/>
    <property type="match status" value="1"/>
</dbReference>
<dbReference type="GO" id="GO:0006633">
    <property type="term" value="P:fatty acid biosynthetic process"/>
    <property type="evidence" value="ECO:0007669"/>
    <property type="project" value="InterPro"/>
</dbReference>
<dbReference type="Gene3D" id="3.40.47.10">
    <property type="match status" value="1"/>
</dbReference>
<dbReference type="CDD" id="cd05195">
    <property type="entry name" value="enoyl_red"/>
    <property type="match status" value="1"/>
</dbReference>
<dbReference type="InterPro" id="IPR057326">
    <property type="entry name" value="KR_dom"/>
</dbReference>
<evidence type="ECO:0000259" key="11">
    <source>
        <dbReference type="PROSITE" id="PS52004"/>
    </source>
</evidence>
<dbReference type="SUPFAM" id="SSF52151">
    <property type="entry name" value="FabD/lysophospholipase-like"/>
    <property type="match status" value="1"/>
</dbReference>
<evidence type="ECO:0000259" key="10">
    <source>
        <dbReference type="PROSITE" id="PS50075"/>
    </source>
</evidence>
<dbReference type="EMBL" id="JPKY01000083">
    <property type="protein sequence ID" value="KFH42871.1"/>
    <property type="molecule type" value="Genomic_DNA"/>
</dbReference>
<dbReference type="SMART" id="SM00822">
    <property type="entry name" value="PKS_KR"/>
    <property type="match status" value="1"/>
</dbReference>
<keyword evidence="7" id="KW-0012">Acyltransferase</keyword>
<dbReference type="Pfam" id="PF00550">
    <property type="entry name" value="PP-binding"/>
    <property type="match status" value="1"/>
</dbReference>
<dbReference type="InterPro" id="IPR002364">
    <property type="entry name" value="Quin_OxRdtase/zeta-crystal_CS"/>
</dbReference>
<dbReference type="Gene3D" id="3.10.129.110">
    <property type="entry name" value="Polyketide synthase dehydratase"/>
    <property type="match status" value="1"/>
</dbReference>
<evidence type="ECO:0000256" key="6">
    <source>
        <dbReference type="ARBA" id="ARBA00023268"/>
    </source>
</evidence>
<dbReference type="InterPro" id="IPR020807">
    <property type="entry name" value="PKS_DH"/>
</dbReference>
<dbReference type="InterPro" id="IPR014030">
    <property type="entry name" value="Ketoacyl_synth_N"/>
</dbReference>
<dbReference type="PROSITE" id="PS50075">
    <property type="entry name" value="CARRIER"/>
    <property type="match status" value="1"/>
</dbReference>
<dbReference type="InterPro" id="IPR013968">
    <property type="entry name" value="PKS_KR"/>
</dbReference>
<feature type="region of interest" description="C-terminal hotdog fold" evidence="8">
    <location>
        <begin position="1120"/>
        <end position="1278"/>
    </location>
</feature>
<dbReference type="InterPro" id="IPR042104">
    <property type="entry name" value="PKS_dehydratase_sf"/>
</dbReference>
<dbReference type="SMART" id="SM00826">
    <property type="entry name" value="PKS_DH"/>
    <property type="match status" value="1"/>
</dbReference>
<dbReference type="InterPro" id="IPR014031">
    <property type="entry name" value="Ketoacyl_synth_C"/>
</dbReference>
<feature type="region of interest" description="N-terminal hotdog fold" evidence="8">
    <location>
        <begin position="973"/>
        <end position="1108"/>
    </location>
</feature>
<proteinExistence type="predicted"/>
<keyword evidence="3" id="KW-0808">Transferase</keyword>
<dbReference type="InterPro" id="IPR049900">
    <property type="entry name" value="PKS_mFAS_DH"/>
</dbReference>
<dbReference type="InterPro" id="IPR036291">
    <property type="entry name" value="NAD(P)-bd_dom_sf"/>
</dbReference>
<evidence type="ECO:0000256" key="9">
    <source>
        <dbReference type="SAM" id="MobiDB-lite"/>
    </source>
</evidence>
<feature type="active site" description="Proton acceptor; for dehydratase activity" evidence="8">
    <location>
        <position position="1005"/>
    </location>
</feature>
<dbReference type="PROSITE" id="PS52004">
    <property type="entry name" value="KS3_2"/>
    <property type="match status" value="1"/>
</dbReference>